<keyword evidence="1" id="KW-0175">Coiled coil</keyword>
<accession>A0ABW2K807</accession>
<organism evidence="2 3">
    <name type="scientific">Halobacillus campisalis</name>
    <dbReference type="NCBI Taxonomy" id="435909"/>
    <lineage>
        <taxon>Bacteria</taxon>
        <taxon>Bacillati</taxon>
        <taxon>Bacillota</taxon>
        <taxon>Bacilli</taxon>
        <taxon>Bacillales</taxon>
        <taxon>Bacillaceae</taxon>
        <taxon>Halobacillus</taxon>
    </lineage>
</organism>
<keyword evidence="3" id="KW-1185">Reference proteome</keyword>
<feature type="coiled-coil region" evidence="1">
    <location>
        <begin position="80"/>
        <end position="107"/>
    </location>
</feature>
<comment type="caution">
    <text evidence="2">The sequence shown here is derived from an EMBL/GenBank/DDBJ whole genome shotgun (WGS) entry which is preliminary data.</text>
</comment>
<name>A0ABW2K807_9BACI</name>
<dbReference type="EMBL" id="JBHTBY010000017">
    <property type="protein sequence ID" value="MFC7322397.1"/>
    <property type="molecule type" value="Genomic_DNA"/>
</dbReference>
<dbReference type="RefSeq" id="WP_289214792.1">
    <property type="nucleotide sequence ID" value="NZ_JAPVRC010000002.1"/>
</dbReference>
<evidence type="ECO:0000313" key="2">
    <source>
        <dbReference type="EMBL" id="MFC7322397.1"/>
    </source>
</evidence>
<proteinExistence type="predicted"/>
<evidence type="ECO:0000256" key="1">
    <source>
        <dbReference type="SAM" id="Coils"/>
    </source>
</evidence>
<evidence type="ECO:0000313" key="3">
    <source>
        <dbReference type="Proteomes" id="UP001596494"/>
    </source>
</evidence>
<gene>
    <name evidence="2" type="ORF">ACFQMN_16145</name>
</gene>
<dbReference type="Proteomes" id="UP001596494">
    <property type="component" value="Unassembled WGS sequence"/>
</dbReference>
<reference evidence="3" key="1">
    <citation type="journal article" date="2019" name="Int. J. Syst. Evol. Microbiol.">
        <title>The Global Catalogue of Microorganisms (GCM) 10K type strain sequencing project: providing services to taxonomists for standard genome sequencing and annotation.</title>
        <authorList>
            <consortium name="The Broad Institute Genomics Platform"/>
            <consortium name="The Broad Institute Genome Sequencing Center for Infectious Disease"/>
            <person name="Wu L."/>
            <person name="Ma J."/>
        </authorList>
    </citation>
    <scope>NUCLEOTIDE SEQUENCE [LARGE SCALE GENOMIC DNA]</scope>
    <source>
        <strain evidence="3">CCUG 73951</strain>
    </source>
</reference>
<protein>
    <submittedName>
        <fullName evidence="2">Uncharacterized protein</fullName>
    </submittedName>
</protein>
<sequence>MREKEYRLRNKSDEIPHNNRKIFHKEVESFFDQIKSSKSEALLVGRIIYLPSDPGLENQSTLKFSQPTRNRIDYISQLPNKEMQESMKELSKELDLKQGQLNKIIKEFKKELKSLSELKPSPQDPNRLLKEITEKVVNEEQVKNYVRNIHVNCDKLIDCLFLENFEILDNQTKQEVLDKINVLQSFIEDLKKEMFS</sequence>